<reference evidence="2" key="1">
    <citation type="journal article" date="2014" name="Front. Microbiol.">
        <title>High frequency of phylogenetically diverse reductive dehalogenase-homologous genes in deep subseafloor sedimentary metagenomes.</title>
        <authorList>
            <person name="Kawai M."/>
            <person name="Futagami T."/>
            <person name="Toyoda A."/>
            <person name="Takaki Y."/>
            <person name="Nishi S."/>
            <person name="Hori S."/>
            <person name="Arai W."/>
            <person name="Tsubouchi T."/>
            <person name="Morono Y."/>
            <person name="Uchiyama I."/>
            <person name="Ito T."/>
            <person name="Fujiyama A."/>
            <person name="Inagaki F."/>
            <person name="Takami H."/>
        </authorList>
    </citation>
    <scope>NUCLEOTIDE SEQUENCE</scope>
    <source>
        <strain evidence="2">Expedition CK06-06</strain>
    </source>
</reference>
<dbReference type="AlphaFoldDB" id="X1JLX3"/>
<proteinExistence type="inferred from homology"/>
<dbReference type="InterPro" id="IPR000529">
    <property type="entry name" value="Ribosomal_bS6"/>
</dbReference>
<comment type="caution">
    <text evidence="2">The sequence shown here is derived from an EMBL/GenBank/DDBJ whole genome shotgun (WGS) entry which is preliminary data.</text>
</comment>
<evidence type="ECO:0000256" key="1">
    <source>
        <dbReference type="ARBA" id="ARBA00009512"/>
    </source>
</evidence>
<dbReference type="GO" id="GO:0005840">
    <property type="term" value="C:ribosome"/>
    <property type="evidence" value="ECO:0007669"/>
    <property type="project" value="InterPro"/>
</dbReference>
<dbReference type="GO" id="GO:0006412">
    <property type="term" value="P:translation"/>
    <property type="evidence" value="ECO:0007669"/>
    <property type="project" value="InterPro"/>
</dbReference>
<dbReference type="Pfam" id="PF01250">
    <property type="entry name" value="Ribosomal_S6"/>
    <property type="match status" value="1"/>
</dbReference>
<dbReference type="EMBL" id="BARU01029772">
    <property type="protein sequence ID" value="GAH70778.1"/>
    <property type="molecule type" value="Genomic_DNA"/>
</dbReference>
<evidence type="ECO:0000313" key="2">
    <source>
        <dbReference type="EMBL" id="GAH70778.1"/>
    </source>
</evidence>
<feature type="non-terminal residue" evidence="2">
    <location>
        <position position="51"/>
    </location>
</feature>
<name>X1JLX3_9ZZZZ</name>
<accession>X1JLX3</accession>
<dbReference type="InterPro" id="IPR014717">
    <property type="entry name" value="Transl_elong_EF1B/ribsomal_bS6"/>
</dbReference>
<gene>
    <name evidence="2" type="ORF">S03H2_47314</name>
</gene>
<dbReference type="SUPFAM" id="SSF54995">
    <property type="entry name" value="Ribosomal protein S6"/>
    <property type="match status" value="1"/>
</dbReference>
<organism evidence="2">
    <name type="scientific">marine sediment metagenome</name>
    <dbReference type="NCBI Taxonomy" id="412755"/>
    <lineage>
        <taxon>unclassified sequences</taxon>
        <taxon>metagenomes</taxon>
        <taxon>ecological metagenomes</taxon>
    </lineage>
</organism>
<dbReference type="Gene3D" id="3.30.70.60">
    <property type="match status" value="1"/>
</dbReference>
<comment type="similarity">
    <text evidence="1">Belongs to the bacterial ribosomal protein bS6 family.</text>
</comment>
<dbReference type="InterPro" id="IPR035980">
    <property type="entry name" value="Ribosomal_bS6_sf"/>
</dbReference>
<protein>
    <submittedName>
        <fullName evidence="2">Uncharacterized protein</fullName>
    </submittedName>
</protein>
<dbReference type="GO" id="GO:0019843">
    <property type="term" value="F:rRNA binding"/>
    <property type="evidence" value="ECO:0007669"/>
    <property type="project" value="InterPro"/>
</dbReference>
<dbReference type="GO" id="GO:0003735">
    <property type="term" value="F:structural constituent of ribosome"/>
    <property type="evidence" value="ECO:0007669"/>
    <property type="project" value="InterPro"/>
</dbReference>
<sequence>MTEEQTLYEAIYILSTELSDQEVEQQAEQLEEVVRQAGGEVEGTRDFRTRR</sequence>